<evidence type="ECO:0000313" key="3">
    <source>
        <dbReference type="Proteomes" id="UP001595533"/>
    </source>
</evidence>
<accession>A0ABV7J706</accession>
<keyword evidence="1" id="KW-0812">Transmembrane</keyword>
<comment type="caution">
    <text evidence="2">The sequence shown here is derived from an EMBL/GenBank/DDBJ whole genome shotgun (WGS) entry which is preliminary data.</text>
</comment>
<dbReference type="RefSeq" id="WP_077411460.1">
    <property type="nucleotide sequence ID" value="NZ_JBHRTS010000003.1"/>
</dbReference>
<keyword evidence="3" id="KW-1185">Reference proteome</keyword>
<feature type="transmembrane region" description="Helical" evidence="1">
    <location>
        <begin position="72"/>
        <end position="91"/>
    </location>
</feature>
<gene>
    <name evidence="2" type="ORF">ACFODZ_05735</name>
</gene>
<feature type="transmembrane region" description="Helical" evidence="1">
    <location>
        <begin position="145"/>
        <end position="166"/>
    </location>
</feature>
<reference evidence="3" key="1">
    <citation type="journal article" date="2019" name="Int. J. Syst. Evol. Microbiol.">
        <title>The Global Catalogue of Microorganisms (GCM) 10K type strain sequencing project: providing services to taxonomists for standard genome sequencing and annotation.</title>
        <authorList>
            <consortium name="The Broad Institute Genomics Platform"/>
            <consortium name="The Broad Institute Genome Sequencing Center for Infectious Disease"/>
            <person name="Wu L."/>
            <person name="Ma J."/>
        </authorList>
    </citation>
    <scope>NUCLEOTIDE SEQUENCE [LARGE SCALE GENOMIC DNA]</scope>
    <source>
        <strain evidence="3">KCTC 42953</strain>
    </source>
</reference>
<evidence type="ECO:0000256" key="1">
    <source>
        <dbReference type="SAM" id="Phobius"/>
    </source>
</evidence>
<organism evidence="2 3">
    <name type="scientific">Marinicella sediminis</name>
    <dbReference type="NCBI Taxonomy" id="1792834"/>
    <lineage>
        <taxon>Bacteria</taxon>
        <taxon>Pseudomonadati</taxon>
        <taxon>Pseudomonadota</taxon>
        <taxon>Gammaproteobacteria</taxon>
        <taxon>Lysobacterales</taxon>
        <taxon>Marinicellaceae</taxon>
        <taxon>Marinicella</taxon>
    </lineage>
</organism>
<dbReference type="Proteomes" id="UP001595533">
    <property type="component" value="Unassembled WGS sequence"/>
</dbReference>
<dbReference type="EMBL" id="JBHRTS010000003">
    <property type="protein sequence ID" value="MFC3193734.1"/>
    <property type="molecule type" value="Genomic_DNA"/>
</dbReference>
<name>A0ABV7J706_9GAMM</name>
<sequence>METDLLHAYFYLILAFLATAAASYLMFYLMLKQQHEQMRHAMEQKDKKAIKAARQDLKKQPWSWHQILMGKWMEFGGGFYGVIAVLTYVVVESREVYDFLTSEETIMSTIAALGVGDVVQFFINSLMNFITAITWPVYWMNKTTYFSTWIWFLVVYAGYVSGQYLAKHNQAADYGE</sequence>
<evidence type="ECO:0000313" key="2">
    <source>
        <dbReference type="EMBL" id="MFC3193734.1"/>
    </source>
</evidence>
<protein>
    <submittedName>
        <fullName evidence="2">Uncharacterized protein</fullName>
    </submittedName>
</protein>
<feature type="transmembrane region" description="Helical" evidence="1">
    <location>
        <begin position="6"/>
        <end position="31"/>
    </location>
</feature>
<keyword evidence="1" id="KW-0472">Membrane</keyword>
<proteinExistence type="predicted"/>
<feature type="transmembrane region" description="Helical" evidence="1">
    <location>
        <begin position="111"/>
        <end position="138"/>
    </location>
</feature>
<keyword evidence="1" id="KW-1133">Transmembrane helix</keyword>